<keyword evidence="1" id="KW-0812">Transmembrane</keyword>
<dbReference type="EMBL" id="CP031222">
    <property type="protein sequence ID" value="AXI02835.1"/>
    <property type="molecule type" value="Genomic_DNA"/>
</dbReference>
<keyword evidence="3" id="KW-1185">Reference proteome</keyword>
<evidence type="ECO:0000313" key="2">
    <source>
        <dbReference type="EMBL" id="AXI02835.1"/>
    </source>
</evidence>
<gene>
    <name evidence="2" type="ORF">HYN46_08290</name>
</gene>
<dbReference type="RefSeq" id="WP_114898945.1">
    <property type="nucleotide sequence ID" value="NZ_CP031222.1"/>
</dbReference>
<evidence type="ECO:0000313" key="3">
    <source>
        <dbReference type="Proteomes" id="UP000253940"/>
    </source>
</evidence>
<keyword evidence="1" id="KW-0472">Membrane</keyword>
<feature type="transmembrane region" description="Helical" evidence="1">
    <location>
        <begin position="7"/>
        <end position="26"/>
    </location>
</feature>
<protein>
    <submittedName>
        <fullName evidence="2">Uncharacterized protein</fullName>
    </submittedName>
</protein>
<sequence>MNSNAEYWLAVTVYLVGSVLALWLWHKVVRPLPRPIAGMSWMILFALLLSPTVTEGANGQIAPAIIGLIFGVISKSRELILSSLLPMLLVLGLGFLIGFLIQRLRSMRPDIN</sequence>
<dbReference type="OrthoDB" id="6657720at2"/>
<feature type="transmembrane region" description="Helical" evidence="1">
    <location>
        <begin position="56"/>
        <end position="73"/>
    </location>
</feature>
<evidence type="ECO:0000256" key="1">
    <source>
        <dbReference type="SAM" id="Phobius"/>
    </source>
</evidence>
<dbReference type="KEGG" id="mbah:HYN46_08290"/>
<keyword evidence="1" id="KW-1133">Transmembrane helix</keyword>
<dbReference type="Proteomes" id="UP000253940">
    <property type="component" value="Chromosome"/>
</dbReference>
<feature type="transmembrane region" description="Helical" evidence="1">
    <location>
        <begin position="79"/>
        <end position="101"/>
    </location>
</feature>
<organism evidence="2 3">
    <name type="scientific">Aquirhabdus parva</name>
    <dbReference type="NCBI Taxonomy" id="2283318"/>
    <lineage>
        <taxon>Bacteria</taxon>
        <taxon>Pseudomonadati</taxon>
        <taxon>Pseudomonadota</taxon>
        <taxon>Gammaproteobacteria</taxon>
        <taxon>Moraxellales</taxon>
        <taxon>Moraxellaceae</taxon>
        <taxon>Aquirhabdus</taxon>
    </lineage>
</organism>
<accession>A0A345P6C6</accession>
<proteinExistence type="predicted"/>
<dbReference type="AlphaFoldDB" id="A0A345P6C6"/>
<reference evidence="2 3" key="1">
    <citation type="submission" date="2018-07" db="EMBL/GenBank/DDBJ databases">
        <title>Genome sequencing of Moraxellaceae gen. HYN0046.</title>
        <authorList>
            <person name="Kim M."/>
            <person name="Yi H."/>
        </authorList>
    </citation>
    <scope>NUCLEOTIDE SEQUENCE [LARGE SCALE GENOMIC DNA]</scope>
    <source>
        <strain evidence="2 3">HYN0046</strain>
    </source>
</reference>
<name>A0A345P6C6_9GAMM</name>